<dbReference type="Gene3D" id="3.40.50.300">
    <property type="entry name" value="P-loop containing nucleotide triphosphate hydrolases"/>
    <property type="match status" value="1"/>
</dbReference>
<keyword evidence="8" id="KW-0547">Nucleotide-binding</keyword>
<comment type="caution">
    <text evidence="8">The sequence shown here is derived from an EMBL/GenBank/DDBJ whole genome shotgun (WGS) entry which is preliminary data.</text>
</comment>
<dbReference type="GO" id="GO:0005319">
    <property type="term" value="F:lipid transporter activity"/>
    <property type="evidence" value="ECO:0007669"/>
    <property type="project" value="TreeGrafter"/>
</dbReference>
<evidence type="ECO:0000256" key="1">
    <source>
        <dbReference type="ARBA" id="ARBA00004141"/>
    </source>
</evidence>
<keyword evidence="8" id="KW-0067">ATP-binding</keyword>
<evidence type="ECO:0000259" key="7">
    <source>
        <dbReference type="Pfam" id="PF12698"/>
    </source>
</evidence>
<reference evidence="8 9" key="1">
    <citation type="journal article" date="2021" name="Elife">
        <title>Chloroplast acquisition without the gene transfer in kleptoplastic sea slugs, Plakobranchus ocellatus.</title>
        <authorList>
            <person name="Maeda T."/>
            <person name="Takahashi S."/>
            <person name="Yoshida T."/>
            <person name="Shimamura S."/>
            <person name="Takaki Y."/>
            <person name="Nagai Y."/>
            <person name="Toyoda A."/>
            <person name="Suzuki Y."/>
            <person name="Arimoto A."/>
            <person name="Ishii H."/>
            <person name="Satoh N."/>
            <person name="Nishiyama T."/>
            <person name="Hasebe M."/>
            <person name="Maruyama T."/>
            <person name="Minagawa J."/>
            <person name="Obokata J."/>
            <person name="Shigenobu S."/>
        </authorList>
    </citation>
    <scope>NUCLEOTIDE SEQUENCE [LARGE SCALE GENOMIC DNA]</scope>
</reference>
<dbReference type="InterPro" id="IPR013525">
    <property type="entry name" value="ABC2_TM"/>
</dbReference>
<comment type="subcellular location">
    <subcellularLocation>
        <location evidence="1">Membrane</location>
        <topology evidence="1">Multi-pass membrane protein</topology>
    </subcellularLocation>
</comment>
<sequence length="588" mass="65705">MLNHLAGTRPSATRESLSIPAGWEQRVSIIPADAPQLYCGLPAHHEKRPNRIAPHQPQKMCFLCIFYICRHQINLVINAVTKALLDDSYELTLGMKPLPLEGELELKFQMFQNHRVGFLIGMFVGMGYAIYASSVVHFLLWERQSGVKHMQAISGVSLTMFWVPTFLWDACSFIVPTVLLFLLIHYAGNRAFIEDGNWALCLLAVFLFVWAILPIMYAVHFAFDSAAQGLAGILVCNLFSVLLANIVVFELTRPETDTEDLGWWVKLTAMLLIPTFNLSECFKSIMINYHSEKLCGYRQDACMQGYNSLCCVNHPDLCYSDISDEKCYEWFESYLDMDITKGIGLCLVLLVIHGFLGWIVVCAVEISLVQRFYLVGSRAQNAVTAVSIETSSETQEEDDVTAERERINWQLAALQRGSKVSDPLLLANLKKRYGRVRAVNGLSLGVTSNQCFGLLGQSGAGKTTVFRMLTGQTSITSGNAYLNCLDVKTNLRGVQSQIGYCPQYDAHIGELTGIEILHLYGRLRGIPPRDLGEIVKTLVKIALLGPHANRRCGNYRSGNVVRDDERVGMGKRNTKYAGIPRQVQSPKV</sequence>
<proteinExistence type="predicted"/>
<feature type="transmembrane region" description="Helical" evidence="5">
    <location>
        <begin position="161"/>
        <end position="186"/>
    </location>
</feature>
<dbReference type="GO" id="GO:0016020">
    <property type="term" value="C:membrane"/>
    <property type="evidence" value="ECO:0007669"/>
    <property type="project" value="UniProtKB-SubCell"/>
</dbReference>
<evidence type="ECO:0000256" key="4">
    <source>
        <dbReference type="ARBA" id="ARBA00023136"/>
    </source>
</evidence>
<keyword evidence="3 5" id="KW-1133">Transmembrane helix</keyword>
<dbReference type="Pfam" id="PF12698">
    <property type="entry name" value="ABC2_membrane_3"/>
    <property type="match status" value="1"/>
</dbReference>
<dbReference type="GO" id="GO:0005524">
    <property type="term" value="F:ATP binding"/>
    <property type="evidence" value="ECO:0007669"/>
    <property type="project" value="UniProtKB-KW"/>
</dbReference>
<evidence type="ECO:0000256" key="3">
    <source>
        <dbReference type="ARBA" id="ARBA00022989"/>
    </source>
</evidence>
<keyword evidence="2 5" id="KW-0812">Transmembrane</keyword>
<feature type="domain" description="ABC-2 type transporter transmembrane" evidence="7">
    <location>
        <begin position="109"/>
        <end position="352"/>
    </location>
</feature>
<feature type="transmembrane region" description="Helical" evidence="5">
    <location>
        <begin position="116"/>
        <end position="141"/>
    </location>
</feature>
<dbReference type="Proteomes" id="UP000762676">
    <property type="component" value="Unassembled WGS sequence"/>
</dbReference>
<dbReference type="InterPro" id="IPR026082">
    <property type="entry name" value="ABCA"/>
</dbReference>
<name>A0AAV4EI73_9GAST</name>
<gene>
    <name evidence="8" type="ORF">ElyMa_005413400</name>
</gene>
<dbReference type="InterPro" id="IPR003439">
    <property type="entry name" value="ABC_transporter-like_ATP-bd"/>
</dbReference>
<dbReference type="SUPFAM" id="SSF52540">
    <property type="entry name" value="P-loop containing nucleoside triphosphate hydrolases"/>
    <property type="match status" value="1"/>
</dbReference>
<organism evidence="8 9">
    <name type="scientific">Elysia marginata</name>
    <dbReference type="NCBI Taxonomy" id="1093978"/>
    <lineage>
        <taxon>Eukaryota</taxon>
        <taxon>Metazoa</taxon>
        <taxon>Spiralia</taxon>
        <taxon>Lophotrochozoa</taxon>
        <taxon>Mollusca</taxon>
        <taxon>Gastropoda</taxon>
        <taxon>Heterobranchia</taxon>
        <taxon>Euthyneura</taxon>
        <taxon>Panpulmonata</taxon>
        <taxon>Sacoglossa</taxon>
        <taxon>Placobranchoidea</taxon>
        <taxon>Plakobranchidae</taxon>
        <taxon>Elysia</taxon>
    </lineage>
</organism>
<evidence type="ECO:0000313" key="8">
    <source>
        <dbReference type="EMBL" id="GFR60673.1"/>
    </source>
</evidence>
<evidence type="ECO:0000313" key="9">
    <source>
        <dbReference type="Proteomes" id="UP000762676"/>
    </source>
</evidence>
<dbReference type="InterPro" id="IPR027417">
    <property type="entry name" value="P-loop_NTPase"/>
</dbReference>
<keyword evidence="4 5" id="KW-0472">Membrane</keyword>
<feature type="transmembrane region" description="Helical" evidence="5">
    <location>
        <begin position="229"/>
        <end position="249"/>
    </location>
</feature>
<evidence type="ECO:0000256" key="5">
    <source>
        <dbReference type="SAM" id="Phobius"/>
    </source>
</evidence>
<keyword evidence="9" id="KW-1185">Reference proteome</keyword>
<feature type="transmembrane region" description="Helical" evidence="5">
    <location>
        <begin position="198"/>
        <end position="223"/>
    </location>
</feature>
<dbReference type="GO" id="GO:0016887">
    <property type="term" value="F:ATP hydrolysis activity"/>
    <property type="evidence" value="ECO:0007669"/>
    <property type="project" value="InterPro"/>
</dbReference>
<dbReference type="EMBL" id="BMAT01010783">
    <property type="protein sequence ID" value="GFR60673.1"/>
    <property type="molecule type" value="Genomic_DNA"/>
</dbReference>
<feature type="transmembrane region" description="Helical" evidence="5">
    <location>
        <begin position="342"/>
        <end position="368"/>
    </location>
</feature>
<protein>
    <submittedName>
        <fullName evidence="8">ATP-binding cassette sub-family A member 3</fullName>
    </submittedName>
</protein>
<dbReference type="GO" id="GO:0140359">
    <property type="term" value="F:ABC-type transporter activity"/>
    <property type="evidence" value="ECO:0007669"/>
    <property type="project" value="InterPro"/>
</dbReference>
<evidence type="ECO:0000259" key="6">
    <source>
        <dbReference type="Pfam" id="PF00005"/>
    </source>
</evidence>
<accession>A0AAV4EI73</accession>
<dbReference type="Pfam" id="PF00005">
    <property type="entry name" value="ABC_tran"/>
    <property type="match status" value="1"/>
</dbReference>
<evidence type="ECO:0000256" key="2">
    <source>
        <dbReference type="ARBA" id="ARBA00022692"/>
    </source>
</evidence>
<dbReference type="PANTHER" id="PTHR19229:SF250">
    <property type="entry name" value="ABC TRANSPORTER DOMAIN-CONTAINING PROTEIN-RELATED"/>
    <property type="match status" value="1"/>
</dbReference>
<dbReference type="AlphaFoldDB" id="A0AAV4EI73"/>
<dbReference type="PANTHER" id="PTHR19229">
    <property type="entry name" value="ATP-BINDING CASSETTE TRANSPORTER SUBFAMILY A ABCA"/>
    <property type="match status" value="1"/>
</dbReference>
<feature type="domain" description="ABC transporter" evidence="6">
    <location>
        <begin position="440"/>
        <end position="513"/>
    </location>
</feature>